<dbReference type="GO" id="GO:0008270">
    <property type="term" value="F:zinc ion binding"/>
    <property type="evidence" value="ECO:0007669"/>
    <property type="project" value="InterPro"/>
</dbReference>
<dbReference type="PANTHER" id="PTHR37534">
    <property type="entry name" value="TRANSCRIPTIONAL ACTIVATOR PROTEIN UGA3"/>
    <property type="match status" value="1"/>
</dbReference>
<sequence>MRSSNGCWTCRLRRKRCDEAHPVCDSCAALCITCHFDTTNRPDWMDGGVKQEEMASRIKCEIKERAHCRRGQRAVVDRVIANVSSGPSLPTPSFTPFETTPSTNNDNMETTPSQRGAACTLLSKEARENLAFGPSESVLLAFYLEHLLPFLFPFYRPSFLQGGRAWIFELMISSPVVRQATLCQGSYFFSLVRGMGSEAEVLEKALTQITDTFGVLRQALQVVEGSGISQHLHGAVRILASIIQIQYFQNAIPRFHDSWQTHLSASIALFRQLLDSVIESAESRERFAAIMSRLGPSPTSTWNSSIENGQIPTPEQAAFRFSSAVVIMEDTIASTALQEQPTLYDYHRSLLGTTEGTSGSPINLESVMGVKNWVLINIGQIAALDAWKQQRKRAGALDVVELVQRHEAIKDSLVVRLMNLENKPTGGAKDPGNLLDVFAPPPGQSDLVSQVWAHAAILYLSVVVSGWQPASLEVRYHISRIIDLLKLQASPTLLRTMVWPFCVAGCLAQPTQEAQFREMTATLQPRSIFGTVHIALEIMENVWRSRDAEVTTRDFAMCFRVQGNSVLLI</sequence>
<dbReference type="PANTHER" id="PTHR37534:SF20">
    <property type="entry name" value="PRO1A C6 ZINK-FINGER PROTEIN"/>
    <property type="match status" value="1"/>
</dbReference>
<dbReference type="Pfam" id="PF00172">
    <property type="entry name" value="Zn_clus"/>
    <property type="match status" value="1"/>
</dbReference>
<dbReference type="CDD" id="cd00067">
    <property type="entry name" value="GAL4"/>
    <property type="match status" value="1"/>
</dbReference>
<dbReference type="SMART" id="SM00066">
    <property type="entry name" value="GAL4"/>
    <property type="match status" value="1"/>
</dbReference>
<comment type="subcellular location">
    <subcellularLocation>
        <location evidence="1">Nucleus</location>
    </subcellularLocation>
</comment>
<dbReference type="AlphaFoldDB" id="A0A6G1KP07"/>
<protein>
    <recommendedName>
        <fullName evidence="4">Zn(2)-C6 fungal-type domain-containing protein</fullName>
    </recommendedName>
</protein>
<organism evidence="5 6">
    <name type="scientific">Pleomassaria siparia CBS 279.74</name>
    <dbReference type="NCBI Taxonomy" id="1314801"/>
    <lineage>
        <taxon>Eukaryota</taxon>
        <taxon>Fungi</taxon>
        <taxon>Dikarya</taxon>
        <taxon>Ascomycota</taxon>
        <taxon>Pezizomycotina</taxon>
        <taxon>Dothideomycetes</taxon>
        <taxon>Pleosporomycetidae</taxon>
        <taxon>Pleosporales</taxon>
        <taxon>Pleomassariaceae</taxon>
        <taxon>Pleomassaria</taxon>
    </lineage>
</organism>
<dbReference type="GO" id="GO:0000981">
    <property type="term" value="F:DNA-binding transcription factor activity, RNA polymerase II-specific"/>
    <property type="evidence" value="ECO:0007669"/>
    <property type="project" value="InterPro"/>
</dbReference>
<keyword evidence="2" id="KW-0539">Nucleus</keyword>
<dbReference type="InterPro" id="IPR036864">
    <property type="entry name" value="Zn2-C6_fun-type_DNA-bd_sf"/>
</dbReference>
<dbReference type="InterPro" id="IPR021858">
    <property type="entry name" value="Fun_TF"/>
</dbReference>
<evidence type="ECO:0000256" key="3">
    <source>
        <dbReference type="SAM" id="MobiDB-lite"/>
    </source>
</evidence>
<dbReference type="Pfam" id="PF11951">
    <property type="entry name" value="Fungal_trans_2"/>
    <property type="match status" value="1"/>
</dbReference>
<dbReference type="PROSITE" id="PS00463">
    <property type="entry name" value="ZN2_CY6_FUNGAL_1"/>
    <property type="match status" value="1"/>
</dbReference>
<dbReference type="InterPro" id="IPR001138">
    <property type="entry name" value="Zn2Cys6_DnaBD"/>
</dbReference>
<gene>
    <name evidence="5" type="ORF">K504DRAFT_157639</name>
</gene>
<dbReference type="EMBL" id="MU005765">
    <property type="protein sequence ID" value="KAF2714275.1"/>
    <property type="molecule type" value="Genomic_DNA"/>
</dbReference>
<proteinExistence type="predicted"/>
<evidence type="ECO:0000256" key="1">
    <source>
        <dbReference type="ARBA" id="ARBA00004123"/>
    </source>
</evidence>
<dbReference type="Proteomes" id="UP000799428">
    <property type="component" value="Unassembled WGS sequence"/>
</dbReference>
<name>A0A6G1KP07_9PLEO</name>
<feature type="domain" description="Zn(2)-C6 fungal-type" evidence="4">
    <location>
        <begin position="6"/>
        <end position="36"/>
    </location>
</feature>
<feature type="compositionally biased region" description="Polar residues" evidence="3">
    <location>
        <begin position="104"/>
        <end position="113"/>
    </location>
</feature>
<dbReference type="GO" id="GO:0005634">
    <property type="term" value="C:nucleus"/>
    <property type="evidence" value="ECO:0007669"/>
    <property type="project" value="UniProtKB-SubCell"/>
</dbReference>
<evidence type="ECO:0000313" key="5">
    <source>
        <dbReference type="EMBL" id="KAF2714275.1"/>
    </source>
</evidence>
<dbReference type="Gene3D" id="4.10.240.10">
    <property type="entry name" value="Zn(2)-C6 fungal-type DNA-binding domain"/>
    <property type="match status" value="1"/>
</dbReference>
<accession>A0A6G1KP07</accession>
<evidence type="ECO:0000313" key="6">
    <source>
        <dbReference type="Proteomes" id="UP000799428"/>
    </source>
</evidence>
<dbReference type="OrthoDB" id="5213892at2759"/>
<feature type="region of interest" description="Disordered" evidence="3">
    <location>
        <begin position="87"/>
        <end position="113"/>
    </location>
</feature>
<dbReference type="PROSITE" id="PS50048">
    <property type="entry name" value="ZN2_CY6_FUNGAL_2"/>
    <property type="match status" value="1"/>
</dbReference>
<feature type="compositionally biased region" description="Low complexity" evidence="3">
    <location>
        <begin position="87"/>
        <end position="103"/>
    </location>
</feature>
<evidence type="ECO:0000259" key="4">
    <source>
        <dbReference type="PROSITE" id="PS50048"/>
    </source>
</evidence>
<dbReference type="SUPFAM" id="SSF57701">
    <property type="entry name" value="Zn2/Cys6 DNA-binding domain"/>
    <property type="match status" value="1"/>
</dbReference>
<evidence type="ECO:0000256" key="2">
    <source>
        <dbReference type="ARBA" id="ARBA00023242"/>
    </source>
</evidence>
<reference evidence="5" key="1">
    <citation type="journal article" date="2020" name="Stud. Mycol.">
        <title>101 Dothideomycetes genomes: a test case for predicting lifestyles and emergence of pathogens.</title>
        <authorList>
            <person name="Haridas S."/>
            <person name="Albert R."/>
            <person name="Binder M."/>
            <person name="Bloem J."/>
            <person name="Labutti K."/>
            <person name="Salamov A."/>
            <person name="Andreopoulos B."/>
            <person name="Baker S."/>
            <person name="Barry K."/>
            <person name="Bills G."/>
            <person name="Bluhm B."/>
            <person name="Cannon C."/>
            <person name="Castanera R."/>
            <person name="Culley D."/>
            <person name="Daum C."/>
            <person name="Ezra D."/>
            <person name="Gonzalez J."/>
            <person name="Henrissat B."/>
            <person name="Kuo A."/>
            <person name="Liang C."/>
            <person name="Lipzen A."/>
            <person name="Lutzoni F."/>
            <person name="Magnuson J."/>
            <person name="Mondo S."/>
            <person name="Nolan M."/>
            <person name="Ohm R."/>
            <person name="Pangilinan J."/>
            <person name="Park H.-J."/>
            <person name="Ramirez L."/>
            <person name="Alfaro M."/>
            <person name="Sun H."/>
            <person name="Tritt A."/>
            <person name="Yoshinaga Y."/>
            <person name="Zwiers L.-H."/>
            <person name="Turgeon B."/>
            <person name="Goodwin S."/>
            <person name="Spatafora J."/>
            <person name="Crous P."/>
            <person name="Grigoriev I."/>
        </authorList>
    </citation>
    <scope>NUCLEOTIDE SEQUENCE</scope>
    <source>
        <strain evidence="5">CBS 279.74</strain>
    </source>
</reference>
<keyword evidence="6" id="KW-1185">Reference proteome</keyword>